<comment type="subunit">
    <text evidence="4">Core component of at least two putative endosomal tethering complexes, the homotypic fusion and vacuole protein sorting (HOPS) complex and the class C core vacuole/endosome tethering (CORVET) complex. Their common core is composed of the class C Vps proteins VPS11, VPS16, VPS18 and VPS33A, which in HOPS further associates with VPS39 and VPS41 and in CORVET with VPS8 and TGFBRAP1. Interacts with RAB5C. Interacts with STX17, MON1B. Associates with adapter protein complex 3 (AP-3) and clathrin:AP-3 complexes.</text>
</comment>
<comment type="subcellular location">
    <subcellularLocation>
        <location evidence="5">Late endosome membrane</location>
        <topology evidence="5">Peripheral membrane protein</topology>
        <orientation evidence="5">Cytoplasmic side</orientation>
    </subcellularLocation>
    <subcellularLocation>
        <location evidence="1 5">Lysosome membrane</location>
        <topology evidence="1 5">Peripheral membrane protein</topology>
        <orientation evidence="1 5">Cytoplasmic side</orientation>
    </subcellularLocation>
    <text evidence="5">Cytoplasmic, peripheral membrane protein associated with late endosomes/lysosomes.</text>
</comment>
<dbReference type="GO" id="GO:0016197">
    <property type="term" value="P:endosomal transport"/>
    <property type="evidence" value="ECO:0007669"/>
    <property type="project" value="TreeGrafter"/>
</dbReference>
<keyword evidence="5" id="KW-0967">Endosome</keyword>
<keyword evidence="6" id="KW-0175">Coiled coil</keyword>
<evidence type="ECO:0000256" key="2">
    <source>
        <dbReference type="ARBA" id="ARBA00009250"/>
    </source>
</evidence>
<dbReference type="InterPro" id="IPR036322">
    <property type="entry name" value="WD40_repeat_dom_sf"/>
</dbReference>
<reference evidence="9" key="1">
    <citation type="submission" date="2018-07" db="EMBL/GenBank/DDBJ databases">
        <title>Comparative genomics of catfishes provides insights into carnivory and benthic adaptation.</title>
        <authorList>
            <person name="Zhang Y."/>
            <person name="Wang D."/>
            <person name="Peng Z."/>
            <person name="Zheng S."/>
            <person name="Shao F."/>
            <person name="Tao W."/>
        </authorList>
    </citation>
    <scope>NUCLEOTIDE SEQUENCE</scope>
    <source>
        <strain evidence="9">Chongqing</strain>
    </source>
</reference>
<evidence type="ECO:0000256" key="4">
    <source>
        <dbReference type="ARBA" id="ARBA00061859"/>
    </source>
</evidence>
<feature type="domain" description="Vps16 C-terminal" evidence="7">
    <location>
        <begin position="697"/>
        <end position="860"/>
    </location>
</feature>
<dbReference type="Gene3D" id="1.10.150.780">
    <property type="entry name" value="Vps16, C-terminal region"/>
    <property type="match status" value="2"/>
</dbReference>
<dbReference type="PIRSF" id="PIRSF007949">
    <property type="entry name" value="VPS16"/>
    <property type="match status" value="1"/>
</dbReference>
<feature type="domain" description="Vps16 C-terminal" evidence="7">
    <location>
        <begin position="543"/>
        <end position="694"/>
    </location>
</feature>
<protein>
    <recommendedName>
        <fullName evidence="3 5">Vacuolar protein sorting-associated protein 16 homolog</fullName>
    </recommendedName>
</protein>
<dbReference type="AlphaFoldDB" id="A0AAD5FEE0"/>
<evidence type="ECO:0000256" key="6">
    <source>
        <dbReference type="SAM" id="Coils"/>
    </source>
</evidence>
<feature type="coiled-coil region" evidence="6">
    <location>
        <begin position="609"/>
        <end position="636"/>
    </location>
</feature>
<evidence type="ECO:0000256" key="5">
    <source>
        <dbReference type="PIRNR" id="PIRNR007949"/>
    </source>
</evidence>
<sequence length="867" mass="98482">MAFVTANWNPLGENFYRKFELYEMGWNLKDGLRDCLIAAAPYGGPIALLREPQRRSPNARPQLEIYSSSGGTLASFPWKSGVVKQLGWTVCDDLLCIQEDGTVLIYDLFGDFKRHFSMGNEVGQSQVVEAKVFHSPYGTGVAILTGASRFTLATNIDDLKLKRLPEVPGLQGAPSCWAVLTQDRQSKILVANGADIYILDYGACTAVSPPGLSSQANSIVHMCVSFSYKYLALFTDSGHVWMGSTNLREKLSEVETKVRNPPRQMAWCRRPKSQQPSVVIMWDRYLLVVGVCKDTIPYHLEDDSILVPELDSVRIINAINHELLQEVPAACEEIFKIASMAPGALLLEAHKEYEKESQKADDYLREIKDKNLLGEAVKQCVEAAGHEHEAETQKTLLRAASFGKCFLSNFPPEPFVTMCRDLRVLNAVRDYTVGIPLTHTQFKQMTVQVLTDRLVYRKLYPLAIEICRYLKTPEYQGVSRVLKHWACCKVQQKEEADEIIAKTISLKLGDAAGISYSEIANKAYECGRTELAIKLLEFEPRSVYTVVTYLKNEMNRGDFFMTLRNQPVALSLYRQFCKHQEQDTLKDLFNQDDDHQELGNFHVKASYKEKRLEARIASLQSAVDEYNKAKNEFAAKATEEEMRLLRFQKKLEEDKGECLLGFSLHDTLCTLLSLGLHKQAEQLYKDFRVPDKRYMSATEEEMRLLRFQKKLEEDKGECLLGFSLHDTLCTLLSLGLHKQAEQLYKDFRVPDKRYWWLKLTALADKADWEELEKFAKSKKSPIGYMPFVEVCVKRNNRFEAKKYVSKVTPEQKVKAHLAVGDLEGAADAAIERRNEGEITTVLSHCSPGTDRALVERLNRAKTTATKK</sequence>
<dbReference type="GO" id="GO:0042144">
    <property type="term" value="P:vacuole fusion, non-autophagic"/>
    <property type="evidence" value="ECO:0007669"/>
    <property type="project" value="TreeGrafter"/>
</dbReference>
<dbReference type="PANTHER" id="PTHR12811">
    <property type="entry name" value="VACUOLAR PROTEIN SORTING VPS16"/>
    <property type="match status" value="1"/>
</dbReference>
<dbReference type="GO" id="GO:0031902">
    <property type="term" value="C:late endosome membrane"/>
    <property type="evidence" value="ECO:0007669"/>
    <property type="project" value="UniProtKB-SubCell"/>
</dbReference>
<dbReference type="InterPro" id="IPR016534">
    <property type="entry name" value="VPS16"/>
</dbReference>
<dbReference type="InterPro" id="IPR038132">
    <property type="entry name" value="Vps16_C_sf"/>
</dbReference>
<dbReference type="GO" id="GO:0003779">
    <property type="term" value="F:actin binding"/>
    <property type="evidence" value="ECO:0007669"/>
    <property type="project" value="TreeGrafter"/>
</dbReference>
<keyword evidence="5" id="KW-0458">Lysosome</keyword>
<dbReference type="GO" id="GO:0006886">
    <property type="term" value="P:intracellular protein transport"/>
    <property type="evidence" value="ECO:0007669"/>
    <property type="project" value="InterPro"/>
</dbReference>
<organism evidence="9 10">
    <name type="scientific">Silurus asotus</name>
    <name type="common">Amur catfish</name>
    <name type="synonym">Parasilurus asotus</name>
    <dbReference type="NCBI Taxonomy" id="30991"/>
    <lineage>
        <taxon>Eukaryota</taxon>
        <taxon>Metazoa</taxon>
        <taxon>Chordata</taxon>
        <taxon>Craniata</taxon>
        <taxon>Vertebrata</taxon>
        <taxon>Euteleostomi</taxon>
        <taxon>Actinopterygii</taxon>
        <taxon>Neopterygii</taxon>
        <taxon>Teleostei</taxon>
        <taxon>Ostariophysi</taxon>
        <taxon>Siluriformes</taxon>
        <taxon>Siluridae</taxon>
        <taxon>Silurus</taxon>
    </lineage>
</organism>
<dbReference type="GO" id="GO:0005765">
    <property type="term" value="C:lysosomal membrane"/>
    <property type="evidence" value="ECO:0007669"/>
    <property type="project" value="UniProtKB-SubCell"/>
</dbReference>
<dbReference type="Pfam" id="PF04840">
    <property type="entry name" value="Vps16_C"/>
    <property type="match status" value="2"/>
</dbReference>
<comment type="caution">
    <text evidence="9">The sequence shown here is derived from an EMBL/GenBank/DDBJ whole genome shotgun (WGS) entry which is preliminary data.</text>
</comment>
<dbReference type="FunFam" id="1.10.150.780:FF:000001">
    <property type="entry name" value="Vacuolar protein sorting-associated protein 16 homolog"/>
    <property type="match status" value="1"/>
</dbReference>
<evidence type="ECO:0000259" key="7">
    <source>
        <dbReference type="Pfam" id="PF04840"/>
    </source>
</evidence>
<proteinExistence type="inferred from homology"/>
<dbReference type="EMBL" id="MU562415">
    <property type="protein sequence ID" value="KAI5613660.1"/>
    <property type="molecule type" value="Genomic_DNA"/>
</dbReference>
<comment type="function">
    <text evidence="5">Plays a role in vesicle-mediated protein trafficking to lysosomal compartments including the endocytic membrane transport and autophagic pathways. Believed to act as a core component of the putative HOPS and CORVET endosomal tethering complexes.</text>
</comment>
<dbReference type="Pfam" id="PF04841">
    <property type="entry name" value="Vps16_N"/>
    <property type="match status" value="1"/>
</dbReference>
<dbReference type="PANTHER" id="PTHR12811:SF0">
    <property type="entry name" value="VACUOLAR PROTEIN SORTING-ASSOCIATED PROTEIN 16 HOMOLOG"/>
    <property type="match status" value="1"/>
</dbReference>
<evidence type="ECO:0000313" key="9">
    <source>
        <dbReference type="EMBL" id="KAI5613660.1"/>
    </source>
</evidence>
<keyword evidence="5" id="KW-0813">Transport</keyword>
<feature type="domain" description="Vps16 N-terminal" evidence="8">
    <location>
        <begin position="5"/>
        <end position="416"/>
    </location>
</feature>
<dbReference type="GO" id="GO:0030897">
    <property type="term" value="C:HOPS complex"/>
    <property type="evidence" value="ECO:0007669"/>
    <property type="project" value="UniProtKB-UniRule"/>
</dbReference>
<dbReference type="InterPro" id="IPR006926">
    <property type="entry name" value="Vps16_N"/>
</dbReference>
<name>A0AAD5FEE0_SILAS</name>
<dbReference type="SUPFAM" id="SSF50978">
    <property type="entry name" value="WD40 repeat-like"/>
    <property type="match status" value="1"/>
</dbReference>
<evidence type="ECO:0000256" key="3">
    <source>
        <dbReference type="ARBA" id="ARBA00017947"/>
    </source>
</evidence>
<gene>
    <name evidence="9" type="ORF">C0J50_4064</name>
</gene>
<keyword evidence="5" id="KW-0653">Protein transport</keyword>
<dbReference type="GO" id="GO:0033263">
    <property type="term" value="C:CORVET complex"/>
    <property type="evidence" value="ECO:0007669"/>
    <property type="project" value="UniProtKB-UniRule"/>
</dbReference>
<dbReference type="InterPro" id="IPR006925">
    <property type="entry name" value="Vps16_C"/>
</dbReference>
<evidence type="ECO:0000313" key="10">
    <source>
        <dbReference type="Proteomes" id="UP001205998"/>
    </source>
</evidence>
<evidence type="ECO:0000259" key="8">
    <source>
        <dbReference type="Pfam" id="PF04841"/>
    </source>
</evidence>
<evidence type="ECO:0000256" key="1">
    <source>
        <dbReference type="ARBA" id="ARBA00004630"/>
    </source>
</evidence>
<dbReference type="Proteomes" id="UP001205998">
    <property type="component" value="Unassembled WGS sequence"/>
</dbReference>
<accession>A0AAD5FEE0</accession>
<keyword evidence="10" id="KW-1185">Reference proteome</keyword>
<comment type="similarity">
    <text evidence="2 5">Belongs to the VPS16 family.</text>
</comment>
<keyword evidence="5" id="KW-0472">Membrane</keyword>